<comment type="caution">
    <text evidence="1">The sequence shown here is derived from an EMBL/GenBank/DDBJ whole genome shotgun (WGS) entry which is preliminary data.</text>
</comment>
<gene>
    <name evidence="1" type="ORF">FOZ63_032712</name>
</gene>
<reference evidence="1 2" key="1">
    <citation type="submission" date="2020-04" db="EMBL/GenBank/DDBJ databases">
        <title>Perkinsus olseni comparative genomics.</title>
        <authorList>
            <person name="Bogema D.R."/>
        </authorList>
    </citation>
    <scope>NUCLEOTIDE SEQUENCE [LARGE SCALE GENOMIC DNA]</scope>
    <source>
        <strain evidence="1 2">ATCC PRA-207</strain>
    </source>
</reference>
<sequence length="460" mass="49597">MGTVGRSSAAQTEKRTSAEEVALSRALEVQQISKRLRRLEEALTVEKGISAKLRAERRGGNGDSGPPRVTTMLPNFVWFVLYDFSSQTAAVEDQLAALHRSRACLATAVAAASSAVATTEEVWDRPSQLTSILFEVLDNAKTLAQSERDDQQSTWRDLFVDLCNILVQLPKASLILLLSMTKSLVSALSTFAGDSTSLCIFGGGGGSDQETARLLAISLVSCQKHSLKTITVITAFAALYDREGANHEREIFTPQSRNQTKRKYTGAPFKSWQKTASGDWEYSQRQPSAAYSGNQCVTSILKDGSDEGLLYTTASPVVIDGVTIQSYGLVVVPPSETELFPASRDLLRHLVCPADPDVVEPILLVDTGGDGMKFYTQRSLPPGAPRMGDVDVTAIYGGVSDSRDTDSLRLCLDISRKRNGKMGFLVVGPGADGESSTQGLKNTHELIRQNGSLILEGSVA</sequence>
<keyword evidence="2" id="KW-1185">Reference proteome</keyword>
<dbReference type="AlphaFoldDB" id="A0A7J6ULW3"/>
<feature type="non-terminal residue" evidence="1">
    <location>
        <position position="1"/>
    </location>
</feature>
<dbReference type="Proteomes" id="UP000553632">
    <property type="component" value="Unassembled WGS sequence"/>
</dbReference>
<dbReference type="EMBL" id="JABANO010001701">
    <property type="protein sequence ID" value="KAF4758224.1"/>
    <property type="molecule type" value="Genomic_DNA"/>
</dbReference>
<evidence type="ECO:0000313" key="2">
    <source>
        <dbReference type="Proteomes" id="UP000553632"/>
    </source>
</evidence>
<protein>
    <submittedName>
        <fullName evidence="1">Uncharacterized protein</fullName>
    </submittedName>
</protein>
<evidence type="ECO:0000313" key="1">
    <source>
        <dbReference type="EMBL" id="KAF4758224.1"/>
    </source>
</evidence>
<accession>A0A7J6ULW3</accession>
<name>A0A7J6ULW3_PEROL</name>
<organism evidence="1 2">
    <name type="scientific">Perkinsus olseni</name>
    <name type="common">Perkinsus atlanticus</name>
    <dbReference type="NCBI Taxonomy" id="32597"/>
    <lineage>
        <taxon>Eukaryota</taxon>
        <taxon>Sar</taxon>
        <taxon>Alveolata</taxon>
        <taxon>Perkinsozoa</taxon>
        <taxon>Perkinsea</taxon>
        <taxon>Perkinsida</taxon>
        <taxon>Perkinsidae</taxon>
        <taxon>Perkinsus</taxon>
    </lineage>
</organism>
<proteinExistence type="predicted"/>